<organism evidence="1 2">
    <name type="scientific">[Mycoplasma] anseris</name>
    <dbReference type="NCBI Taxonomy" id="92400"/>
    <lineage>
        <taxon>Bacteria</taxon>
        <taxon>Bacillati</taxon>
        <taxon>Mycoplasmatota</taxon>
        <taxon>Mycoplasmoidales</taxon>
        <taxon>Metamycoplasmataceae</taxon>
        <taxon>Metamycoplasma</taxon>
    </lineage>
</organism>
<name>A0A2Z4NDM4_9BACT</name>
<dbReference type="RefSeq" id="WP_033178927.1">
    <property type="nucleotide sequence ID" value="NZ_CP030140.1"/>
</dbReference>
<dbReference type="KEGG" id="mane:DP065_02975"/>
<accession>A0A2Z4NDM4</accession>
<dbReference type="AlphaFoldDB" id="A0A2Z4NDM4"/>
<evidence type="ECO:0000313" key="1">
    <source>
        <dbReference type="EMBL" id="AWX69692.1"/>
    </source>
</evidence>
<reference evidence="2" key="1">
    <citation type="submission" date="2018-06" db="EMBL/GenBank/DDBJ databases">
        <title>Complete genome sequences of Mycoplasma anatis, M. anseris and M. cloacale type strains.</title>
        <authorList>
            <person name="Grozner D."/>
            <person name="Forro B."/>
            <person name="Sulyok K.M."/>
            <person name="Marton S."/>
            <person name="Kreizinger Z."/>
            <person name="Banyai K."/>
            <person name="Gyuranecz M."/>
        </authorList>
    </citation>
    <scope>NUCLEOTIDE SEQUENCE [LARGE SCALE GENOMIC DNA]</scope>
    <source>
        <strain evidence="2">ATCC 49234</strain>
    </source>
</reference>
<proteinExistence type="predicted"/>
<gene>
    <name evidence="1" type="ORF">DP065_02975</name>
</gene>
<dbReference type="Proteomes" id="UP000250218">
    <property type="component" value="Chromosome"/>
</dbReference>
<sequence>MSISVYMYLNEIVEIEFKDGEKYKGLLVQDPHKKEYFYLIDMKSEFRIKFNTLAIRKIQTSFMENFCRWIDKVINNKKTKENNGN</sequence>
<dbReference type="EMBL" id="CP030140">
    <property type="protein sequence ID" value="AWX69692.1"/>
    <property type="molecule type" value="Genomic_DNA"/>
</dbReference>
<keyword evidence="2" id="KW-1185">Reference proteome</keyword>
<protein>
    <submittedName>
        <fullName evidence="1">Uncharacterized protein</fullName>
    </submittedName>
</protein>
<evidence type="ECO:0000313" key="2">
    <source>
        <dbReference type="Proteomes" id="UP000250218"/>
    </source>
</evidence>